<dbReference type="EMBL" id="CP002057">
    <property type="protein sequence ID" value="ADI35776.1"/>
    <property type="molecule type" value="Genomic_DNA"/>
</dbReference>
<dbReference type="KEGG" id="mvo:Mvol_0116"/>
<accession>D7DRF6</accession>
<feature type="transmembrane region" description="Helical" evidence="1">
    <location>
        <begin position="6"/>
        <end position="27"/>
    </location>
</feature>
<reference evidence="2 4" key="1">
    <citation type="submission" date="2010-05" db="EMBL/GenBank/DDBJ databases">
        <title>Complete sequence of Methanococcus voltae A3.</title>
        <authorList>
            <consortium name="US DOE Joint Genome Institute"/>
            <person name="Lucas S."/>
            <person name="Copeland A."/>
            <person name="Lapidus A."/>
            <person name="Cheng J.-F."/>
            <person name="Bruce D."/>
            <person name="Goodwin L."/>
            <person name="Pitluck S."/>
            <person name="Lowry S."/>
            <person name="Clum A."/>
            <person name="Land M."/>
            <person name="Hauser L."/>
            <person name="Kyrpides N."/>
            <person name="Mikhailova N."/>
            <person name="Whitman W.B."/>
            <person name="Woyke T."/>
        </authorList>
    </citation>
    <scope>NUCLEOTIDE SEQUENCE [LARGE SCALE GENOMIC DNA]</scope>
    <source>
        <strain evidence="2">A3</strain>
        <strain evidence="4">ATCC BAA-1334 / A3</strain>
    </source>
</reference>
<organism evidence="2 4">
    <name type="scientific">Methanococcus voltae (strain ATCC BAA-1334 / A3)</name>
    <dbReference type="NCBI Taxonomy" id="456320"/>
    <lineage>
        <taxon>Archaea</taxon>
        <taxon>Methanobacteriati</taxon>
        <taxon>Methanobacteriota</taxon>
        <taxon>Methanomada group</taxon>
        <taxon>Methanococci</taxon>
        <taxon>Methanococcales</taxon>
        <taxon>Methanococcaceae</taxon>
        <taxon>Methanococcus</taxon>
    </lineage>
</organism>
<keyword evidence="1" id="KW-0812">Transmembrane</keyword>
<dbReference type="Proteomes" id="UP000007722">
    <property type="component" value="Chromosome"/>
</dbReference>
<dbReference type="InParanoid" id="D7DRF6"/>
<evidence type="ECO:0000313" key="2">
    <source>
        <dbReference type="EMBL" id="ADI35716.1"/>
    </source>
</evidence>
<evidence type="ECO:0000256" key="1">
    <source>
        <dbReference type="SAM" id="Phobius"/>
    </source>
</evidence>
<evidence type="ECO:0000313" key="3">
    <source>
        <dbReference type="EMBL" id="ADI35776.1"/>
    </source>
</evidence>
<keyword evidence="1" id="KW-0472">Membrane</keyword>
<dbReference type="EMBL" id="CP002057">
    <property type="protein sequence ID" value="ADI35716.1"/>
    <property type="molecule type" value="Genomic_DNA"/>
</dbReference>
<gene>
    <name evidence="2" type="ordered locus">Mvol_0056</name>
    <name evidence="3" type="ordered locus">Mvol_0116</name>
</gene>
<evidence type="ECO:0000313" key="4">
    <source>
        <dbReference type="Proteomes" id="UP000007722"/>
    </source>
</evidence>
<dbReference type="FunCoup" id="D7DRF6">
    <property type="interactions" value="6"/>
</dbReference>
<dbReference type="eggNOG" id="arCOG06574">
    <property type="taxonomic scope" value="Archaea"/>
</dbReference>
<dbReference type="STRING" id="456320.Mvol_0056"/>
<name>D7DRF6_METV3</name>
<dbReference type="HOGENOM" id="CLU_1529262_0_0_2"/>
<keyword evidence="4" id="KW-1185">Reference proteome</keyword>
<sequence>MASRDSNIPIIFVGIIIIILTAVPLILTTEKVKSETYDYKVKQVGVVSYETYEDEDGNTYLTCNQVVSELGNRLHNELDRDSKLNICKIVWISVNEFETLEKCTILSKYNNSGTLVDYYKFEIEQQNFKVLNLRNVSRSEYYGNLEYYYPKIMSLGELEVYYR</sequence>
<dbReference type="KEGG" id="mvo:Mvol_0056"/>
<keyword evidence="1" id="KW-1133">Transmembrane helix</keyword>
<proteinExistence type="predicted"/>
<dbReference type="OrthoDB" id="63958at2157"/>
<dbReference type="AlphaFoldDB" id="D7DRF6"/>
<protein>
    <submittedName>
        <fullName evidence="2">Uncharacterized protein</fullName>
    </submittedName>
</protein>